<feature type="disulfide bond" evidence="18">
    <location>
        <begin position="24"/>
        <end position="36"/>
    </location>
</feature>
<dbReference type="SUPFAM" id="SSF57424">
    <property type="entry name" value="LDL receptor-like module"/>
    <property type="match status" value="10"/>
</dbReference>
<feature type="disulfide bond" evidence="18">
    <location>
        <begin position="346"/>
        <end position="361"/>
    </location>
</feature>
<dbReference type="PRINTS" id="PR00261">
    <property type="entry name" value="LDLRECEPTOR"/>
</dbReference>
<keyword evidence="17 19" id="KW-0407">Ion channel</keyword>
<dbReference type="Gene3D" id="1.10.287.770">
    <property type="entry name" value="YojJ-like"/>
    <property type="match status" value="1"/>
</dbReference>
<dbReference type="GO" id="GO:0005886">
    <property type="term" value="C:plasma membrane"/>
    <property type="evidence" value="ECO:0007669"/>
    <property type="project" value="TreeGrafter"/>
</dbReference>
<feature type="disulfide bond" evidence="18">
    <location>
        <begin position="43"/>
        <end position="58"/>
    </location>
</feature>
<evidence type="ECO:0000256" key="15">
    <source>
        <dbReference type="ARBA" id="ARBA00023180"/>
    </source>
</evidence>
<evidence type="ECO:0000256" key="19">
    <source>
        <dbReference type="RuleBase" id="RU000679"/>
    </source>
</evidence>
<dbReference type="CDD" id="cd00112">
    <property type="entry name" value="LDLa"/>
    <property type="match status" value="8"/>
</dbReference>
<accession>A0A5B7D427</accession>
<keyword evidence="12 19" id="KW-0406">Ion transport</keyword>
<evidence type="ECO:0000256" key="4">
    <source>
        <dbReference type="ARBA" id="ARBA00007193"/>
    </source>
</evidence>
<keyword evidence="13" id="KW-0472">Membrane</keyword>
<keyword evidence="14 18" id="KW-1015">Disulfide bond</keyword>
<dbReference type="PANTHER" id="PTHR24270:SF62">
    <property type="entry name" value="LOW-DENSITY LIPOPROTEIN RECEPTOR-RELATED PROTEIN 2"/>
    <property type="match status" value="1"/>
</dbReference>
<dbReference type="InterPro" id="IPR002172">
    <property type="entry name" value="LDrepeatLR_classA_rpt"/>
</dbReference>
<feature type="disulfide bond" evidence="18">
    <location>
        <begin position="158"/>
        <end position="173"/>
    </location>
</feature>
<dbReference type="Pfam" id="PF00057">
    <property type="entry name" value="Ldl_recept_a"/>
    <property type="match status" value="6"/>
</dbReference>
<keyword evidence="15" id="KW-0325">Glycoprotein</keyword>
<evidence type="ECO:0000256" key="14">
    <source>
        <dbReference type="ARBA" id="ARBA00023157"/>
    </source>
</evidence>
<comment type="caution">
    <text evidence="21">The sequence shown here is derived from an EMBL/GenBank/DDBJ whole genome shotgun (WGS) entry which is preliminary data.</text>
</comment>
<dbReference type="GO" id="GO:0005272">
    <property type="term" value="F:sodium channel activity"/>
    <property type="evidence" value="ECO:0007669"/>
    <property type="project" value="UniProtKB-KW"/>
</dbReference>
<keyword evidence="8" id="KW-0732">Signal</keyword>
<feature type="disulfide bond" evidence="18">
    <location>
        <begin position="106"/>
        <end position="124"/>
    </location>
</feature>
<evidence type="ECO:0000256" key="5">
    <source>
        <dbReference type="ARBA" id="ARBA00022448"/>
    </source>
</evidence>
<dbReference type="InterPro" id="IPR050685">
    <property type="entry name" value="LDLR"/>
</dbReference>
<comment type="similarity">
    <text evidence="4 19">Belongs to the amiloride-sensitive sodium channel (TC 1.A.6) family.</text>
</comment>
<evidence type="ECO:0000256" key="18">
    <source>
        <dbReference type="PROSITE-ProRule" id="PRU00124"/>
    </source>
</evidence>
<feature type="disulfide bond" evidence="18">
    <location>
        <begin position="81"/>
        <end position="96"/>
    </location>
</feature>
<dbReference type="OrthoDB" id="10064773at2759"/>
<keyword evidence="21" id="KW-0675">Receptor</keyword>
<dbReference type="InterPro" id="IPR036055">
    <property type="entry name" value="LDL_receptor-like_sf"/>
</dbReference>
<gene>
    <name evidence="21" type="primary">LRP1B_1</name>
    <name evidence="21" type="ORF">E2C01_008157</name>
</gene>
<keyword evidence="5 19" id="KW-0813">Transport</keyword>
<dbReference type="GO" id="GO:0012505">
    <property type="term" value="C:endomembrane system"/>
    <property type="evidence" value="ECO:0007669"/>
    <property type="project" value="UniProtKB-SubCell"/>
</dbReference>
<dbReference type="SMART" id="SM00192">
    <property type="entry name" value="LDLa"/>
    <property type="match status" value="10"/>
</dbReference>
<feature type="disulfide bond" evidence="18">
    <location>
        <begin position="270"/>
        <end position="285"/>
    </location>
</feature>
<evidence type="ECO:0000256" key="20">
    <source>
        <dbReference type="SAM" id="MobiDB-lite"/>
    </source>
</evidence>
<keyword evidence="9" id="KW-0677">Repeat</keyword>
<keyword evidence="11" id="KW-0915">Sodium</keyword>
<reference evidence="21 22" key="1">
    <citation type="submission" date="2019-05" db="EMBL/GenBank/DDBJ databases">
        <title>Another draft genome of Portunus trituberculatus and its Hox gene families provides insights of decapod evolution.</title>
        <authorList>
            <person name="Jeong J.-H."/>
            <person name="Song I."/>
            <person name="Kim S."/>
            <person name="Choi T."/>
            <person name="Kim D."/>
            <person name="Ryu S."/>
            <person name="Kim W."/>
        </authorList>
    </citation>
    <scope>NUCLEOTIDE SEQUENCE [LARGE SCALE GENOMIC DNA]</scope>
    <source>
        <tissue evidence="21">Muscle</tissue>
    </source>
</reference>
<dbReference type="Pfam" id="PF00858">
    <property type="entry name" value="ASC"/>
    <property type="match status" value="1"/>
</dbReference>
<evidence type="ECO:0000256" key="16">
    <source>
        <dbReference type="ARBA" id="ARBA00023201"/>
    </source>
</evidence>
<protein>
    <submittedName>
        <fullName evidence="21">Low-density lipoprotein receptor-related protein 1B</fullName>
    </submittedName>
</protein>
<name>A0A5B7D427_PORTR</name>
<proteinExistence type="inferred from homology"/>
<evidence type="ECO:0000256" key="2">
    <source>
        <dbReference type="ARBA" id="ARBA00004167"/>
    </source>
</evidence>
<feature type="disulfide bond" evidence="18">
    <location>
        <begin position="31"/>
        <end position="49"/>
    </location>
</feature>
<dbReference type="FunFam" id="4.10.400.10:FF:000034">
    <property type="entry name" value="Low-density lipoprotein receptor-related protein 2"/>
    <property type="match status" value="1"/>
</dbReference>
<comment type="subcellular location">
    <subcellularLocation>
        <location evidence="3">Endomembrane system</location>
    </subcellularLocation>
    <subcellularLocation>
        <location evidence="1">Membrane</location>
        <topology evidence="1">Multi-pass membrane protein</topology>
    </subcellularLocation>
    <subcellularLocation>
        <location evidence="2">Membrane</location>
        <topology evidence="2">Single-pass membrane protein</topology>
    </subcellularLocation>
</comment>
<evidence type="ECO:0000256" key="10">
    <source>
        <dbReference type="ARBA" id="ARBA00022989"/>
    </source>
</evidence>
<keyword evidence="21" id="KW-0449">Lipoprotein</keyword>
<feature type="disulfide bond" evidence="18">
    <location>
        <begin position="368"/>
        <end position="380"/>
    </location>
</feature>
<keyword evidence="16 19" id="KW-0739">Sodium transport</keyword>
<dbReference type="Gene3D" id="4.10.400.10">
    <property type="entry name" value="Low-density Lipoprotein Receptor"/>
    <property type="match status" value="10"/>
</dbReference>
<dbReference type="PANTHER" id="PTHR24270">
    <property type="entry name" value="LOW-DENSITY LIPOPROTEIN RECEPTOR-RELATED"/>
    <property type="match status" value="1"/>
</dbReference>
<evidence type="ECO:0000256" key="7">
    <source>
        <dbReference type="ARBA" id="ARBA00022692"/>
    </source>
</evidence>
<keyword evidence="10" id="KW-1133">Transmembrane helix</keyword>
<evidence type="ECO:0000256" key="8">
    <source>
        <dbReference type="ARBA" id="ARBA00022729"/>
    </source>
</evidence>
<evidence type="ECO:0000256" key="11">
    <source>
        <dbReference type="ARBA" id="ARBA00023053"/>
    </source>
</evidence>
<evidence type="ECO:0000256" key="17">
    <source>
        <dbReference type="ARBA" id="ARBA00023303"/>
    </source>
</evidence>
<feature type="disulfide bond" evidence="18">
    <location>
        <begin position="232"/>
        <end position="247"/>
    </location>
</feature>
<feature type="disulfide bond" evidence="18">
    <location>
        <begin position="194"/>
        <end position="209"/>
    </location>
</feature>
<feature type="disulfide bond" evidence="18">
    <location>
        <begin position="307"/>
        <end position="322"/>
    </location>
</feature>
<keyword evidence="22" id="KW-1185">Reference proteome</keyword>
<dbReference type="AlphaFoldDB" id="A0A5B7D427"/>
<evidence type="ECO:0000256" key="1">
    <source>
        <dbReference type="ARBA" id="ARBA00004141"/>
    </source>
</evidence>
<feature type="disulfide bond" evidence="18">
    <location>
        <begin position="288"/>
        <end position="300"/>
    </location>
</feature>
<dbReference type="InterPro" id="IPR001873">
    <property type="entry name" value="ENaC"/>
</dbReference>
<feature type="disulfide bond" evidence="18">
    <location>
        <begin position="99"/>
        <end position="111"/>
    </location>
</feature>
<evidence type="ECO:0000313" key="22">
    <source>
        <dbReference type="Proteomes" id="UP000324222"/>
    </source>
</evidence>
<evidence type="ECO:0000256" key="13">
    <source>
        <dbReference type="ARBA" id="ARBA00023136"/>
    </source>
</evidence>
<dbReference type="InterPro" id="IPR023415">
    <property type="entry name" value="LDLR_class-A_CS"/>
</dbReference>
<feature type="region of interest" description="Disordered" evidence="20">
    <location>
        <begin position="1"/>
        <end position="23"/>
    </location>
</feature>
<keyword evidence="6 19" id="KW-0894">Sodium channel</keyword>
<feature type="disulfide bond" evidence="18">
    <location>
        <begin position="220"/>
        <end position="238"/>
    </location>
</feature>
<feature type="disulfide bond" evidence="18">
    <location>
        <begin position="295"/>
        <end position="313"/>
    </location>
</feature>
<comment type="caution">
    <text evidence="18">Lacks conserved residue(s) required for the propagation of feature annotation.</text>
</comment>
<sequence length="615" mass="68172">MERLNETEGLSNSSEVEENDSGQCGTGYLSCRDNTCFREHRACDAWKDCPDNTDEENCTCGVGEYRCNGVELICLSPNMVCDGVWQCPLDDDERNCGKCQSGEWQCSSGLCIRDYLRCDHAPDCYDQSDEMNCEENSTSCAAGEFACGELCVTSTFLCDGRQDCVDGADEQQCGECREGLFHCGGTCLPLHLRCDGEYHCPDGEDEANCRDCPMNYSLVCGDGHCLHNSYLCDAHRDCRNGRDERGCEACAEGRVLCSGDDTCIYSFQLCDGEIDCVNGTDELECEQCPEGVMRCSEGRCVDPTRRCDGYADCDGAHDERNCTGCKLGLLCEDLLSSYCVPLEQMCDGRADCGSGADELLCEEYVEACPGLDFRCDDGTCVAARYRCDGERDCSTGEDEIINRRLGKPHWLCREDPPSVPHYSTTVCRQVCVEREKRERCGCGEGASPVHDELLPPPLGLCSRQNATQKLCIDLVHADYLSRALQCDCPVACRTAEMAALHVYLDAASYQLIEESPTYTVRVWYSSTEHANWDTLLSNLGGSLGLFVGVSMVSIMEVLELLLDIFLLTLRRPPRMRHPPAKGTERESPIWRRDKEGSFVLSPRSAFSALFLSRHT</sequence>
<keyword evidence="7 19" id="KW-0812">Transmembrane</keyword>
<dbReference type="PROSITE" id="PS01209">
    <property type="entry name" value="LDLRA_1"/>
    <property type="match status" value="1"/>
</dbReference>
<evidence type="ECO:0000256" key="12">
    <source>
        <dbReference type="ARBA" id="ARBA00023065"/>
    </source>
</evidence>
<evidence type="ECO:0000313" key="21">
    <source>
        <dbReference type="EMBL" id="MPC15366.1"/>
    </source>
</evidence>
<feature type="disulfide bond" evidence="18">
    <location>
        <begin position="118"/>
        <end position="133"/>
    </location>
</feature>
<organism evidence="21 22">
    <name type="scientific">Portunus trituberculatus</name>
    <name type="common">Swimming crab</name>
    <name type="synonym">Neptunus trituberculatus</name>
    <dbReference type="NCBI Taxonomy" id="210409"/>
    <lineage>
        <taxon>Eukaryota</taxon>
        <taxon>Metazoa</taxon>
        <taxon>Ecdysozoa</taxon>
        <taxon>Arthropoda</taxon>
        <taxon>Crustacea</taxon>
        <taxon>Multicrustacea</taxon>
        <taxon>Malacostraca</taxon>
        <taxon>Eumalacostraca</taxon>
        <taxon>Eucarida</taxon>
        <taxon>Decapoda</taxon>
        <taxon>Pleocyemata</taxon>
        <taxon>Brachyura</taxon>
        <taxon>Eubrachyura</taxon>
        <taxon>Portunoidea</taxon>
        <taxon>Portunidae</taxon>
        <taxon>Portuninae</taxon>
        <taxon>Portunus</taxon>
    </lineage>
</organism>
<dbReference type="Proteomes" id="UP000324222">
    <property type="component" value="Unassembled WGS sequence"/>
</dbReference>
<evidence type="ECO:0000256" key="6">
    <source>
        <dbReference type="ARBA" id="ARBA00022461"/>
    </source>
</evidence>
<dbReference type="PROSITE" id="PS50068">
    <property type="entry name" value="LDLRA_2"/>
    <property type="match status" value="10"/>
</dbReference>
<feature type="disulfide bond" evidence="18">
    <location>
        <begin position="375"/>
        <end position="393"/>
    </location>
</feature>
<dbReference type="GO" id="GO:0016192">
    <property type="term" value="P:vesicle-mediated transport"/>
    <property type="evidence" value="ECO:0007669"/>
    <property type="project" value="UniProtKB-ARBA"/>
</dbReference>
<dbReference type="EMBL" id="VSRR010000422">
    <property type="protein sequence ID" value="MPC15366.1"/>
    <property type="molecule type" value="Genomic_DNA"/>
</dbReference>
<evidence type="ECO:0000256" key="3">
    <source>
        <dbReference type="ARBA" id="ARBA00004308"/>
    </source>
</evidence>
<evidence type="ECO:0000256" key="9">
    <source>
        <dbReference type="ARBA" id="ARBA00022737"/>
    </source>
</evidence>